<dbReference type="Gene3D" id="3.20.20.140">
    <property type="entry name" value="Metal-dependent hydrolases"/>
    <property type="match status" value="1"/>
</dbReference>
<comment type="cofactor">
    <cofactor evidence="7">
        <name>Mg(2+)</name>
        <dbReference type="ChEBI" id="CHEBI:18420"/>
    </cofactor>
</comment>
<dbReference type="PROSITE" id="PS01091">
    <property type="entry name" value="TATD_3"/>
    <property type="match status" value="1"/>
</dbReference>
<accession>A0AAP4D671</accession>
<feature type="binding site" evidence="8">
    <location>
        <position position="127"/>
    </location>
    <ligand>
        <name>a divalent metal cation</name>
        <dbReference type="ChEBI" id="CHEBI:60240"/>
        <label>2</label>
    </ligand>
</feature>
<dbReference type="GO" id="GO:0000287">
    <property type="term" value="F:magnesium ion binding"/>
    <property type="evidence" value="ECO:0007669"/>
    <property type="project" value="UniProtKB-UniRule"/>
</dbReference>
<keyword evidence="5 7" id="KW-0269">Exonuclease</keyword>
<comment type="similarity">
    <text evidence="7">Belongs to the metallo-dependent hydrolases superfamily. TatD-type hydrolase family. TatD subfamily.</text>
</comment>
<organism evidence="9 10">
    <name type="scientific">Lelliottia wanjuensis</name>
    <dbReference type="NCBI Taxonomy" id="3050585"/>
    <lineage>
        <taxon>Bacteria</taxon>
        <taxon>Pseudomonadati</taxon>
        <taxon>Pseudomonadota</taxon>
        <taxon>Gammaproteobacteria</taxon>
        <taxon>Enterobacterales</taxon>
        <taxon>Enterobacteriaceae</taxon>
        <taxon>Lelliottia</taxon>
    </lineage>
</organism>
<keyword evidence="1 7" id="KW-0963">Cytoplasm</keyword>
<feature type="binding site" evidence="8">
    <location>
        <position position="91"/>
    </location>
    <ligand>
        <name>a divalent metal cation</name>
        <dbReference type="ChEBI" id="CHEBI:60240"/>
        <label>1</label>
    </ligand>
</feature>
<evidence type="ECO:0000256" key="3">
    <source>
        <dbReference type="ARBA" id="ARBA00022723"/>
    </source>
</evidence>
<dbReference type="NCBIfam" id="NF007745">
    <property type="entry name" value="PRK10425.1"/>
    <property type="match status" value="1"/>
</dbReference>
<dbReference type="EC" id="3.1.13.-" evidence="7"/>
<keyword evidence="4 7" id="KW-0378">Hydrolase</keyword>
<evidence type="ECO:0000256" key="1">
    <source>
        <dbReference type="ARBA" id="ARBA00022490"/>
    </source>
</evidence>
<keyword evidence="10" id="KW-1185">Reference proteome</keyword>
<feature type="binding site" evidence="8">
    <location>
        <position position="152"/>
    </location>
    <ligand>
        <name>a divalent metal cation</name>
        <dbReference type="ChEBI" id="CHEBI:60240"/>
        <label>2</label>
    </ligand>
</feature>
<evidence type="ECO:0000256" key="7">
    <source>
        <dbReference type="HAMAP-Rule" id="MF_00901"/>
    </source>
</evidence>
<dbReference type="EC" id="3.1.11.-" evidence="7"/>
<dbReference type="PANTHER" id="PTHR46124">
    <property type="entry name" value="D-AMINOACYL-TRNA DEACYLASE"/>
    <property type="match status" value="1"/>
</dbReference>
<dbReference type="CDD" id="cd01310">
    <property type="entry name" value="TatD_DNAse"/>
    <property type="match status" value="1"/>
</dbReference>
<dbReference type="EMBL" id="JASSOM010000063">
    <property type="protein sequence ID" value="MDK9364890.1"/>
    <property type="molecule type" value="Genomic_DNA"/>
</dbReference>
<dbReference type="PANTHER" id="PTHR46124:SF2">
    <property type="entry name" value="D-AMINOACYL-TRNA DEACYLASE"/>
    <property type="match status" value="1"/>
</dbReference>
<evidence type="ECO:0000256" key="2">
    <source>
        <dbReference type="ARBA" id="ARBA00022722"/>
    </source>
</evidence>
<evidence type="ECO:0000256" key="8">
    <source>
        <dbReference type="PIRSR" id="PIRSR005902-1"/>
    </source>
</evidence>
<name>A0AAP4D671_9ENTR</name>
<dbReference type="GO" id="GO:0000175">
    <property type="term" value="F:3'-5'-RNA exonuclease activity"/>
    <property type="evidence" value="ECO:0007669"/>
    <property type="project" value="UniProtKB-UniRule"/>
</dbReference>
<evidence type="ECO:0000313" key="9">
    <source>
        <dbReference type="EMBL" id="MDK9364890.1"/>
    </source>
</evidence>
<dbReference type="SUPFAM" id="SSF51556">
    <property type="entry name" value="Metallo-dependent hydrolases"/>
    <property type="match status" value="1"/>
</dbReference>
<dbReference type="Pfam" id="PF01026">
    <property type="entry name" value="TatD_DNase"/>
    <property type="match status" value="1"/>
</dbReference>
<evidence type="ECO:0000256" key="5">
    <source>
        <dbReference type="ARBA" id="ARBA00022839"/>
    </source>
</evidence>
<dbReference type="InterPro" id="IPR018228">
    <property type="entry name" value="DNase_TatD-rel_CS"/>
</dbReference>
<comment type="caution">
    <text evidence="9">The sequence shown here is derived from an EMBL/GenBank/DDBJ whole genome shotgun (WGS) entry which is preliminary data.</text>
</comment>
<dbReference type="InterPro" id="IPR001130">
    <property type="entry name" value="TatD-like"/>
</dbReference>
<protein>
    <recommendedName>
        <fullName evidence="7">3'-5' ssDNA/RNA exonuclease TatD</fullName>
        <ecNumber evidence="7">3.1.11.-</ecNumber>
        <ecNumber evidence="7">3.1.13.-</ecNumber>
    </recommendedName>
    <alternativeName>
        <fullName evidence="7">DNase TatD</fullName>
    </alternativeName>
</protein>
<keyword evidence="3 7" id="KW-0479">Metal-binding</keyword>
<dbReference type="FunFam" id="3.20.20.140:FF:000018">
    <property type="entry name" value="3'-5' ssDNA/RNA exonuclease TatD"/>
    <property type="match status" value="1"/>
</dbReference>
<feature type="binding site" evidence="7">
    <location>
        <position position="91"/>
    </location>
    <ligand>
        <name>a divalent metal cation</name>
        <dbReference type="ChEBI" id="CHEBI:60240"/>
    </ligand>
</feature>
<keyword evidence="2 7" id="KW-0540">Nuclease</keyword>
<proteinExistence type="inferred from homology"/>
<evidence type="ECO:0000256" key="4">
    <source>
        <dbReference type="ARBA" id="ARBA00022801"/>
    </source>
</evidence>
<dbReference type="InterPro" id="IPR032466">
    <property type="entry name" value="Metal_Hydrolase"/>
</dbReference>
<dbReference type="HAMAP" id="MF_00901">
    <property type="entry name" value="TatD_exonuclease"/>
    <property type="match status" value="1"/>
</dbReference>
<feature type="binding site" evidence="7">
    <location>
        <position position="127"/>
    </location>
    <ligand>
        <name>a divalent metal cation</name>
        <dbReference type="ChEBI" id="CHEBI:60240"/>
    </ligand>
</feature>
<sequence>MFDIGLNLTSSQFAKDRDEVVARAFAAGVKGLLLTGTNLQESERALQLAQGFERCWSTAGVHPHDSSHWTNESAATLYALAKMPEVVAIGECGLDFNRNFSTPAEQERAFTAQLALAAELGMPVFMHCRDAHERFLALLEPWLDKLPGAVLHCFTGSRQEAMDCLNRGLYLGITGWVCDERRGLELRELLPVIPADRLLVETDAPYLLPRDMRPKPASRRNEPAYLGHILERIAHWRGEEVQWLDAQTDDNVRRLFGVAF</sequence>
<comment type="subcellular location">
    <subcellularLocation>
        <location evidence="7">Cytoplasm</location>
    </subcellularLocation>
</comment>
<feature type="binding site" evidence="8">
    <location>
        <position position="203"/>
    </location>
    <ligand>
        <name>a divalent metal cation</name>
        <dbReference type="ChEBI" id="CHEBI:60240"/>
        <label>1</label>
    </ligand>
</feature>
<comment type="function">
    <text evidence="7">3'-5' exonuclease that prefers single-stranded DNA and RNA. May play a role in the H(2)O(2)-induced DNA damage repair.</text>
</comment>
<gene>
    <name evidence="7 9" type="primary">tatD</name>
    <name evidence="9" type="ORF">QQF32_16980</name>
</gene>
<dbReference type="GO" id="GO:0005829">
    <property type="term" value="C:cytosol"/>
    <property type="evidence" value="ECO:0007669"/>
    <property type="project" value="TreeGrafter"/>
</dbReference>
<dbReference type="InterPro" id="IPR024918">
    <property type="entry name" value="Exonuc_TatD"/>
</dbReference>
<dbReference type="RefSeq" id="WP_285148761.1">
    <property type="nucleotide sequence ID" value="NZ_JASSOM010000063.1"/>
</dbReference>
<keyword evidence="6 7" id="KW-0460">Magnesium</keyword>
<evidence type="ECO:0000256" key="6">
    <source>
        <dbReference type="ARBA" id="ARBA00022842"/>
    </source>
</evidence>
<dbReference type="PIRSF" id="PIRSF005902">
    <property type="entry name" value="DNase_TatD"/>
    <property type="match status" value="1"/>
</dbReference>
<dbReference type="PROSITE" id="PS01090">
    <property type="entry name" value="TATD_2"/>
    <property type="match status" value="1"/>
</dbReference>
<dbReference type="AlphaFoldDB" id="A0AAP4D671"/>
<dbReference type="Proteomes" id="UP001223214">
    <property type="component" value="Unassembled WGS sequence"/>
</dbReference>
<evidence type="ECO:0000313" key="10">
    <source>
        <dbReference type="Proteomes" id="UP001223214"/>
    </source>
</evidence>
<dbReference type="GO" id="GO:0008310">
    <property type="term" value="F:single-stranded DNA 3'-5' DNA exonuclease activity"/>
    <property type="evidence" value="ECO:0007669"/>
    <property type="project" value="UniProtKB-UniRule"/>
</dbReference>
<comment type="subunit">
    <text evidence="7">Monomer.</text>
</comment>
<feature type="binding site" evidence="7">
    <location>
        <position position="152"/>
    </location>
    <ligand>
        <name>a divalent metal cation</name>
        <dbReference type="ChEBI" id="CHEBI:60240"/>
    </ligand>
</feature>
<reference evidence="9 10" key="1">
    <citation type="submission" date="2023-06" db="EMBL/GenBank/DDBJ databases">
        <title>Identification and characterization of antibiotic-resistant Gram-negative bacteria.</title>
        <authorList>
            <person name="Cho G.-S."/>
            <person name="Lee J."/>
            <person name="Tai E."/>
            <person name="Jeong S."/>
            <person name="Kim I."/>
            <person name="Kim B.-E."/>
            <person name="Jeong M.-I."/>
            <person name="Oh K.-K."/>
            <person name="Franz C.M.A.P."/>
        </authorList>
    </citation>
    <scope>NUCLEOTIDE SEQUENCE [LARGE SCALE GENOMIC DNA]</scope>
    <source>
        <strain evidence="9 10">V106_12</strain>
    </source>
</reference>